<dbReference type="Pfam" id="PF07714">
    <property type="entry name" value="PK_Tyr_Ser-Thr"/>
    <property type="match status" value="1"/>
</dbReference>
<dbReference type="InterPro" id="IPR008271">
    <property type="entry name" value="Ser/Thr_kinase_AS"/>
</dbReference>
<comment type="similarity">
    <text evidence="5">Belongs to the protein kinase superfamily.</text>
</comment>
<accession>A0A8C6WGQ6</accession>
<dbReference type="Gene3D" id="1.10.510.10">
    <property type="entry name" value="Transferase(Phosphotransferase) domain 1"/>
    <property type="match status" value="1"/>
</dbReference>
<evidence type="ECO:0000256" key="3">
    <source>
        <dbReference type="ARBA" id="ARBA00022840"/>
    </source>
</evidence>
<dbReference type="AlphaFoldDB" id="A0A8C6WGQ6"/>
<dbReference type="PROSITE" id="PS50011">
    <property type="entry name" value="PROTEIN_KINASE_DOM"/>
    <property type="match status" value="1"/>
</dbReference>
<sequence length="340" mass="38454">QTCGGCPSPNGLIEHLGDMLEVGSGGFGRVYKARHKDWGFDVAVKILKEDASHYTFKEGSFMDLASCEFVLRVHGVYKGPLGERGLVTDYMSRGSIESLQTKLSGPPPWPLAFQLAHQTALAMNFLHHKNIVHLDLKPNNILLNDELNVRLADFGLSTVSKSVVSDNRNSHTGPQGTLQYMPPEAFDLSYNPVRAFDIYSFSILLWSIFSGKEPYPGYSIVKARITEGDRPDCKDLLSLNVDGIRALVDLMKRCWEGDPDKRPYILKTTEELFSRHSDNIRRAVDEVLINWIDQIRRNHIILSHRMSTVVITALLTPLHKCCTIFISILFCFSFNWVREK</sequence>
<dbReference type="InterPro" id="IPR001245">
    <property type="entry name" value="Ser-Thr/Tyr_kinase_cat_dom"/>
</dbReference>
<feature type="transmembrane region" description="Helical" evidence="6">
    <location>
        <begin position="317"/>
        <end position="337"/>
    </location>
</feature>
<keyword evidence="1 5" id="KW-0723">Serine/threonine-protein kinase</keyword>
<dbReference type="InterPro" id="IPR000719">
    <property type="entry name" value="Prot_kinase_dom"/>
</dbReference>
<dbReference type="PROSITE" id="PS00107">
    <property type="entry name" value="PROTEIN_KINASE_ATP"/>
    <property type="match status" value="1"/>
</dbReference>
<dbReference type="Proteomes" id="UP000694523">
    <property type="component" value="Unplaced"/>
</dbReference>
<reference evidence="8" key="1">
    <citation type="submission" date="2025-08" db="UniProtKB">
        <authorList>
            <consortium name="Ensembl"/>
        </authorList>
    </citation>
    <scope>IDENTIFICATION</scope>
</reference>
<dbReference type="InterPro" id="IPR051681">
    <property type="entry name" value="Ser/Thr_Kinases-Pseudokinases"/>
</dbReference>
<proteinExistence type="inferred from homology"/>
<keyword evidence="1 5" id="KW-0808">Transferase</keyword>
<dbReference type="PANTHER" id="PTHR44329">
    <property type="entry name" value="SERINE/THREONINE-PROTEIN KINASE TNNI3K-RELATED"/>
    <property type="match status" value="1"/>
</dbReference>
<evidence type="ECO:0000256" key="2">
    <source>
        <dbReference type="ARBA" id="ARBA00022741"/>
    </source>
</evidence>
<feature type="binding site" evidence="4">
    <location>
        <position position="45"/>
    </location>
    <ligand>
        <name>ATP</name>
        <dbReference type="ChEBI" id="CHEBI:30616"/>
    </ligand>
</feature>
<dbReference type="GO" id="GO:0005524">
    <property type="term" value="F:ATP binding"/>
    <property type="evidence" value="ECO:0007669"/>
    <property type="project" value="UniProtKB-UniRule"/>
</dbReference>
<evidence type="ECO:0000256" key="4">
    <source>
        <dbReference type="PROSITE-ProRule" id="PRU10141"/>
    </source>
</evidence>
<dbReference type="InterPro" id="IPR017441">
    <property type="entry name" value="Protein_kinase_ATP_BS"/>
</dbReference>
<dbReference type="PROSITE" id="PS00108">
    <property type="entry name" value="PROTEIN_KINASE_ST"/>
    <property type="match status" value="1"/>
</dbReference>
<dbReference type="SUPFAM" id="SSF56112">
    <property type="entry name" value="Protein kinase-like (PK-like)"/>
    <property type="match status" value="1"/>
</dbReference>
<keyword evidence="6" id="KW-1133">Transmembrane helix</keyword>
<keyword evidence="1 5" id="KW-0418">Kinase</keyword>
<dbReference type="InterPro" id="IPR011009">
    <property type="entry name" value="Kinase-like_dom_sf"/>
</dbReference>
<evidence type="ECO:0000313" key="8">
    <source>
        <dbReference type="Ensembl" id="ENSNMLP00000006098.1"/>
    </source>
</evidence>
<dbReference type="Ensembl" id="ENSNMLT00000006991.1">
    <property type="protein sequence ID" value="ENSNMLP00000006098.1"/>
    <property type="gene ID" value="ENSNMLG00000004457.1"/>
</dbReference>
<evidence type="ECO:0000313" key="9">
    <source>
        <dbReference type="Proteomes" id="UP000694523"/>
    </source>
</evidence>
<name>A0A8C6WGQ6_9GOBI</name>
<keyword evidence="2 4" id="KW-0547">Nucleotide-binding</keyword>
<keyword evidence="6" id="KW-0472">Membrane</keyword>
<dbReference type="GO" id="GO:0004706">
    <property type="term" value="F:JUN kinase kinase kinase activity"/>
    <property type="evidence" value="ECO:0007669"/>
    <property type="project" value="TreeGrafter"/>
</dbReference>
<dbReference type="SMART" id="SM00220">
    <property type="entry name" value="S_TKc"/>
    <property type="match status" value="1"/>
</dbReference>
<organism evidence="8 9">
    <name type="scientific">Neogobius melanostomus</name>
    <name type="common">round goby</name>
    <dbReference type="NCBI Taxonomy" id="47308"/>
    <lineage>
        <taxon>Eukaryota</taxon>
        <taxon>Metazoa</taxon>
        <taxon>Chordata</taxon>
        <taxon>Craniata</taxon>
        <taxon>Vertebrata</taxon>
        <taxon>Euteleostomi</taxon>
        <taxon>Actinopterygii</taxon>
        <taxon>Neopterygii</taxon>
        <taxon>Teleostei</taxon>
        <taxon>Neoteleostei</taxon>
        <taxon>Acanthomorphata</taxon>
        <taxon>Gobiaria</taxon>
        <taxon>Gobiiformes</taxon>
        <taxon>Gobioidei</taxon>
        <taxon>Gobiidae</taxon>
        <taxon>Benthophilinae</taxon>
        <taxon>Neogobiini</taxon>
        <taxon>Neogobius</taxon>
    </lineage>
</organism>
<keyword evidence="6" id="KW-0812">Transmembrane</keyword>
<evidence type="ECO:0000256" key="1">
    <source>
        <dbReference type="ARBA" id="ARBA00022527"/>
    </source>
</evidence>
<evidence type="ECO:0000256" key="6">
    <source>
        <dbReference type="SAM" id="Phobius"/>
    </source>
</evidence>
<keyword evidence="9" id="KW-1185">Reference proteome</keyword>
<dbReference type="PANTHER" id="PTHR44329:SF297">
    <property type="entry name" value="RECEPTOR-INTERACTING SERINE_THREONINE-PROTEIN KINASE 3"/>
    <property type="match status" value="1"/>
</dbReference>
<evidence type="ECO:0000259" key="7">
    <source>
        <dbReference type="PROSITE" id="PS50011"/>
    </source>
</evidence>
<protein>
    <recommendedName>
        <fullName evidence="7">Protein kinase domain-containing protein</fullName>
    </recommendedName>
</protein>
<reference evidence="8" key="2">
    <citation type="submission" date="2025-09" db="UniProtKB">
        <authorList>
            <consortium name="Ensembl"/>
        </authorList>
    </citation>
    <scope>IDENTIFICATION</scope>
</reference>
<keyword evidence="3 4" id="KW-0067">ATP-binding</keyword>
<dbReference type="PRINTS" id="PR00109">
    <property type="entry name" value="TYRKINASE"/>
</dbReference>
<feature type="domain" description="Protein kinase" evidence="7">
    <location>
        <begin position="16"/>
        <end position="274"/>
    </location>
</feature>
<evidence type="ECO:0000256" key="5">
    <source>
        <dbReference type="RuleBase" id="RU000304"/>
    </source>
</evidence>